<organism evidence="1 2">
    <name type="scientific">Denitratisoma oestradiolicum</name>
    <dbReference type="NCBI Taxonomy" id="311182"/>
    <lineage>
        <taxon>Bacteria</taxon>
        <taxon>Pseudomonadati</taxon>
        <taxon>Pseudomonadota</taxon>
        <taxon>Betaproteobacteria</taxon>
        <taxon>Nitrosomonadales</taxon>
        <taxon>Sterolibacteriaceae</taxon>
        <taxon>Denitratisoma</taxon>
    </lineage>
</organism>
<dbReference type="RefSeq" id="WP_145768964.1">
    <property type="nucleotide sequence ID" value="NZ_LR778301.1"/>
</dbReference>
<dbReference type="AlphaFoldDB" id="A0A6S6Y8V3"/>
<sequence>MRIAIRYVLAILLVFGGNAYAGDCRLESSTCVDSTASKTISGVVVTLADVGGCWEYQDTYTCIKPNSIDYCSALTAAGCGQTSSVCSDTAFNGTCNTYTKTFRCGNNQGTPTNTVRLDNTYSLVTDTANTSQCSSYAQNSRCRLASHSCVDSTPCKLDSSGATVCLAGVTPPAGGLNSTATCWSYQDDYSCIAENHVDYCAAIKATQGCALVSSTCDSTAFDGSCNQYTRRYQCTNVTASTGTPTVVELNTSYTIRSNTLDTSQCASLASSSNCVHAATTCTDSTPCKTINGLQVCLSTVSPLPAGAQSSGDSCWTRSEDYTCAGSTLTNDCQPLIDRGCTPVSSQCVDPLSSGGCDMSERTYSCPASPATQSQRTVCDQRSFCQGGSNCFDTSNPADQDFGKAMASMEAAREAGVYGADQRLFKGTGERCRKKLFGLVDCCKKGGGGAARSNHNLMAATMQGVMIGGQLAINAGSKYMFDFMYPEFTSYVEAGAQAMISSEVLFTPTNFQPSFTFYGLTFSTGAVSSGLLGGPIYSLGSLGSFNLYFDPYSMAAAIALQLLSELLSCEQSEQLLAMHRDASLCVHVGSYCSARVPIIRTCIEQTQSYCCFNSRLARIINEQGRSQVGKSWGSGENPDCSGFTTAEFERLDFSRIDMSEFIQEISSGVRIPSATSFGQNVQGTVQQRVNSYYNR</sequence>
<dbReference type="KEGG" id="doe:DENOEST_1775"/>
<dbReference type="InterPro" id="IPR014121">
    <property type="entry name" value="TraN_Ftype"/>
</dbReference>
<gene>
    <name evidence="1" type="ORF">DENOEST_1775</name>
</gene>
<dbReference type="Pfam" id="PF06986">
    <property type="entry name" value="F_T4SS_TraN"/>
    <property type="match status" value="4"/>
</dbReference>
<reference evidence="1 2" key="1">
    <citation type="submission" date="2020-03" db="EMBL/GenBank/DDBJ databases">
        <authorList>
            <consortium name="Genoscope - CEA"/>
            <person name="William W."/>
        </authorList>
    </citation>
    <scope>NUCLEOTIDE SEQUENCE [LARGE SCALE GENOMIC DNA]</scope>
    <source>
        <strain evidence="2">DSM 16959</strain>
    </source>
</reference>
<evidence type="ECO:0000313" key="1">
    <source>
        <dbReference type="EMBL" id="CAB1368940.1"/>
    </source>
</evidence>
<dbReference type="OrthoDB" id="5297981at2"/>
<proteinExistence type="predicted"/>
<keyword evidence="2" id="KW-1185">Reference proteome</keyword>
<evidence type="ECO:0000313" key="2">
    <source>
        <dbReference type="Proteomes" id="UP000515733"/>
    </source>
</evidence>
<accession>A0A6S6Y8V3</accession>
<dbReference type="EMBL" id="LR778301">
    <property type="protein sequence ID" value="CAB1368940.1"/>
    <property type="molecule type" value="Genomic_DNA"/>
</dbReference>
<protein>
    <submittedName>
        <fullName evidence="1">Conjugal transfer mating pair stabilization protein TraN</fullName>
    </submittedName>
</protein>
<name>A0A6S6Y8V3_9PROT</name>
<dbReference type="Proteomes" id="UP000515733">
    <property type="component" value="Chromosome"/>
</dbReference>